<dbReference type="Proteomes" id="UP000799537">
    <property type="component" value="Unassembled WGS sequence"/>
</dbReference>
<feature type="domain" description="Phosphatidic acid phosphatase type 2/haloperoxidase" evidence="7">
    <location>
        <begin position="116"/>
        <end position="258"/>
    </location>
</feature>
<comment type="subcellular location">
    <subcellularLocation>
        <location evidence="1">Membrane</location>
        <topology evidence="1">Multi-pass membrane protein</topology>
    </subcellularLocation>
</comment>
<keyword evidence="9" id="KW-1185">Reference proteome</keyword>
<evidence type="ECO:0000313" key="9">
    <source>
        <dbReference type="Proteomes" id="UP000799537"/>
    </source>
</evidence>
<dbReference type="SUPFAM" id="SSF48317">
    <property type="entry name" value="Acid phosphatase/Vanadium-dependent haloperoxidase"/>
    <property type="match status" value="1"/>
</dbReference>
<evidence type="ECO:0000259" key="7">
    <source>
        <dbReference type="SMART" id="SM00014"/>
    </source>
</evidence>
<feature type="transmembrane region" description="Helical" evidence="6">
    <location>
        <begin position="183"/>
        <end position="200"/>
    </location>
</feature>
<sequence length="311" mass="34759">MPSGESSRTGAKYSKSPPHNNNGYLDAFLRFARKTHAADYIGLSILVVGELLLKLFGEPFHAQFRLDDPRIQHPHAEVERVSVVWLMVYAAALPIVVLIIWAIALRPSLHATHVTFLGLVIAVITTSFLTDLFKDAIGRPRPDLIARCKPESGTPKNEMVTIDVCTETNHHVLHDGWRSYPSGHSSFAFAGLGWTALLLASQTHVLRPRANMTVVLLCLVPLLGAALIAISRLEDYRHDVFDVVSGSLLGMAITYFNWRRYYPSLLSSTCHEPYSLPNGDGRTSPNSGFQRIRDEEEGYVRESARYDERSY</sequence>
<dbReference type="GO" id="GO:0046839">
    <property type="term" value="P:phospholipid dephosphorylation"/>
    <property type="evidence" value="ECO:0007669"/>
    <property type="project" value="TreeGrafter"/>
</dbReference>
<dbReference type="PANTHER" id="PTHR10165:SF35">
    <property type="entry name" value="RE23632P"/>
    <property type="match status" value="1"/>
</dbReference>
<dbReference type="GO" id="GO:0006644">
    <property type="term" value="P:phospholipid metabolic process"/>
    <property type="evidence" value="ECO:0007669"/>
    <property type="project" value="InterPro"/>
</dbReference>
<keyword evidence="3 6" id="KW-0812">Transmembrane</keyword>
<protein>
    <recommendedName>
        <fullName evidence="7">Phosphatidic acid phosphatase type 2/haloperoxidase domain-containing protein</fullName>
    </recommendedName>
</protein>
<accession>A0A6A6D3Z7</accession>
<dbReference type="Pfam" id="PF01569">
    <property type="entry name" value="PAP2"/>
    <property type="match status" value="1"/>
</dbReference>
<feature type="transmembrane region" description="Helical" evidence="6">
    <location>
        <begin position="37"/>
        <end position="56"/>
    </location>
</feature>
<dbReference type="OrthoDB" id="10030083at2759"/>
<dbReference type="FunFam" id="1.20.144.10:FF:000017">
    <property type="entry name" value="Diacylglycerol pyrophosphate phosphatase 1"/>
    <property type="match status" value="1"/>
</dbReference>
<evidence type="ECO:0000256" key="1">
    <source>
        <dbReference type="ARBA" id="ARBA00004141"/>
    </source>
</evidence>
<evidence type="ECO:0000256" key="3">
    <source>
        <dbReference type="ARBA" id="ARBA00022692"/>
    </source>
</evidence>
<reference evidence="8" key="1">
    <citation type="journal article" date="2020" name="Stud. Mycol.">
        <title>101 Dothideomycetes genomes: a test case for predicting lifestyles and emergence of pathogens.</title>
        <authorList>
            <person name="Haridas S."/>
            <person name="Albert R."/>
            <person name="Binder M."/>
            <person name="Bloem J."/>
            <person name="Labutti K."/>
            <person name="Salamov A."/>
            <person name="Andreopoulos B."/>
            <person name="Baker S."/>
            <person name="Barry K."/>
            <person name="Bills G."/>
            <person name="Bluhm B."/>
            <person name="Cannon C."/>
            <person name="Castanera R."/>
            <person name="Culley D."/>
            <person name="Daum C."/>
            <person name="Ezra D."/>
            <person name="Gonzalez J."/>
            <person name="Henrissat B."/>
            <person name="Kuo A."/>
            <person name="Liang C."/>
            <person name="Lipzen A."/>
            <person name="Lutzoni F."/>
            <person name="Magnuson J."/>
            <person name="Mondo S."/>
            <person name="Nolan M."/>
            <person name="Ohm R."/>
            <person name="Pangilinan J."/>
            <person name="Park H.-J."/>
            <person name="Ramirez L."/>
            <person name="Alfaro M."/>
            <person name="Sun H."/>
            <person name="Tritt A."/>
            <person name="Yoshinaga Y."/>
            <person name="Zwiers L.-H."/>
            <person name="Turgeon B."/>
            <person name="Goodwin S."/>
            <person name="Spatafora J."/>
            <person name="Crous P."/>
            <person name="Grigoriev I."/>
        </authorList>
    </citation>
    <scope>NUCLEOTIDE SEQUENCE</scope>
    <source>
        <strain evidence="8">ATCC 36951</strain>
    </source>
</reference>
<evidence type="ECO:0000256" key="4">
    <source>
        <dbReference type="ARBA" id="ARBA00022989"/>
    </source>
</evidence>
<gene>
    <name evidence="8" type="ORF">M409DRAFT_16867</name>
</gene>
<dbReference type="EMBL" id="ML993580">
    <property type="protein sequence ID" value="KAF2172912.1"/>
    <property type="molecule type" value="Genomic_DNA"/>
</dbReference>
<dbReference type="GO" id="GO:0016020">
    <property type="term" value="C:membrane"/>
    <property type="evidence" value="ECO:0007669"/>
    <property type="project" value="UniProtKB-SubCell"/>
</dbReference>
<feature type="transmembrane region" description="Helical" evidence="6">
    <location>
        <begin position="239"/>
        <end position="258"/>
    </location>
</feature>
<dbReference type="CDD" id="cd03390">
    <property type="entry name" value="PAP2_containing_1_like"/>
    <property type="match status" value="1"/>
</dbReference>
<feature type="transmembrane region" description="Helical" evidence="6">
    <location>
        <begin position="83"/>
        <end position="104"/>
    </location>
</feature>
<evidence type="ECO:0000256" key="6">
    <source>
        <dbReference type="SAM" id="Phobius"/>
    </source>
</evidence>
<dbReference type="PANTHER" id="PTHR10165">
    <property type="entry name" value="LIPID PHOSPHATE PHOSPHATASE"/>
    <property type="match status" value="1"/>
</dbReference>
<evidence type="ECO:0000256" key="2">
    <source>
        <dbReference type="ARBA" id="ARBA00008816"/>
    </source>
</evidence>
<keyword evidence="5 6" id="KW-0472">Membrane</keyword>
<dbReference type="InterPro" id="IPR043216">
    <property type="entry name" value="PAP-like"/>
</dbReference>
<evidence type="ECO:0000313" key="8">
    <source>
        <dbReference type="EMBL" id="KAF2172912.1"/>
    </source>
</evidence>
<dbReference type="SMART" id="SM00014">
    <property type="entry name" value="acidPPc"/>
    <property type="match status" value="1"/>
</dbReference>
<dbReference type="AlphaFoldDB" id="A0A6A6D3Z7"/>
<feature type="transmembrane region" description="Helical" evidence="6">
    <location>
        <begin position="212"/>
        <end position="233"/>
    </location>
</feature>
<dbReference type="InterPro" id="IPR036938">
    <property type="entry name" value="PAP2/HPO_sf"/>
</dbReference>
<feature type="transmembrane region" description="Helical" evidence="6">
    <location>
        <begin position="116"/>
        <end position="133"/>
    </location>
</feature>
<keyword evidence="4 6" id="KW-1133">Transmembrane helix</keyword>
<dbReference type="GeneID" id="54557068"/>
<dbReference type="GO" id="GO:0008195">
    <property type="term" value="F:phosphatidate phosphatase activity"/>
    <property type="evidence" value="ECO:0007669"/>
    <property type="project" value="TreeGrafter"/>
</dbReference>
<name>A0A6A6D3Z7_ZASCE</name>
<dbReference type="InterPro" id="IPR000326">
    <property type="entry name" value="PAP2/HPO"/>
</dbReference>
<dbReference type="RefSeq" id="XP_033673801.1">
    <property type="nucleotide sequence ID" value="XM_033803796.1"/>
</dbReference>
<evidence type="ECO:0000256" key="5">
    <source>
        <dbReference type="ARBA" id="ARBA00023136"/>
    </source>
</evidence>
<dbReference type="Gene3D" id="1.20.144.10">
    <property type="entry name" value="Phosphatidic acid phosphatase type 2/haloperoxidase"/>
    <property type="match status" value="1"/>
</dbReference>
<comment type="similarity">
    <text evidence="2">Belongs to the PA-phosphatase related phosphoesterase family.</text>
</comment>
<proteinExistence type="inferred from homology"/>
<organism evidence="8 9">
    <name type="scientific">Zasmidium cellare ATCC 36951</name>
    <dbReference type="NCBI Taxonomy" id="1080233"/>
    <lineage>
        <taxon>Eukaryota</taxon>
        <taxon>Fungi</taxon>
        <taxon>Dikarya</taxon>
        <taxon>Ascomycota</taxon>
        <taxon>Pezizomycotina</taxon>
        <taxon>Dothideomycetes</taxon>
        <taxon>Dothideomycetidae</taxon>
        <taxon>Mycosphaerellales</taxon>
        <taxon>Mycosphaerellaceae</taxon>
        <taxon>Zasmidium</taxon>
    </lineage>
</organism>